<dbReference type="InterPro" id="IPR002716">
    <property type="entry name" value="PIN_dom"/>
</dbReference>
<dbReference type="GO" id="GO:0000287">
    <property type="term" value="F:magnesium ion binding"/>
    <property type="evidence" value="ECO:0007669"/>
    <property type="project" value="UniProtKB-UniRule"/>
</dbReference>
<dbReference type="Proteomes" id="UP000246005">
    <property type="component" value="Unassembled WGS sequence"/>
</dbReference>
<accession>A0A316I082</accession>
<dbReference type="HAMAP" id="MF_00265">
    <property type="entry name" value="VapC_Nob1"/>
    <property type="match status" value="1"/>
</dbReference>
<evidence type="ECO:0000256" key="6">
    <source>
        <dbReference type="HAMAP-Rule" id="MF_00265"/>
    </source>
</evidence>
<dbReference type="InterPro" id="IPR051619">
    <property type="entry name" value="TypeII_TA_RNase_PINc/VapC"/>
</dbReference>
<dbReference type="Gene3D" id="3.40.50.1010">
    <property type="entry name" value="5'-nuclease"/>
    <property type="match status" value="1"/>
</dbReference>
<reference evidence="8 9" key="1">
    <citation type="submission" date="2018-05" db="EMBL/GenBank/DDBJ databases">
        <title>Genomic Encyclopedia of Type Strains, Phase IV (KMG-IV): sequencing the most valuable type-strain genomes for metagenomic binning, comparative biology and taxonomic classification.</title>
        <authorList>
            <person name="Goeker M."/>
        </authorList>
    </citation>
    <scope>NUCLEOTIDE SEQUENCE [LARGE SCALE GENOMIC DNA]</scope>
    <source>
        <strain evidence="8 9">DSM 45480</strain>
    </source>
</reference>
<evidence type="ECO:0000256" key="5">
    <source>
        <dbReference type="ARBA" id="ARBA00022842"/>
    </source>
</evidence>
<feature type="binding site" evidence="6">
    <location>
        <position position="8"/>
    </location>
    <ligand>
        <name>Mg(2+)</name>
        <dbReference type="ChEBI" id="CHEBI:18420"/>
    </ligand>
</feature>
<dbReference type="PANTHER" id="PTHR35901">
    <property type="entry name" value="RIBONUCLEASE VAPC3"/>
    <property type="match status" value="1"/>
</dbReference>
<comment type="cofactor">
    <cofactor evidence="6">
        <name>Mg(2+)</name>
        <dbReference type="ChEBI" id="CHEBI:18420"/>
    </cofactor>
</comment>
<evidence type="ECO:0000256" key="1">
    <source>
        <dbReference type="ARBA" id="ARBA00022649"/>
    </source>
</evidence>
<feature type="domain" description="PIN" evidence="7">
    <location>
        <begin position="6"/>
        <end position="119"/>
    </location>
</feature>
<evidence type="ECO:0000313" key="8">
    <source>
        <dbReference type="EMBL" id="PWK86468.1"/>
    </source>
</evidence>
<comment type="function">
    <text evidence="6">Toxic component of a toxin-antitoxin (TA) system. An RNase.</text>
</comment>
<sequence>MSFTAVVDTSALMEFLIGADPGHKLVQRLLTSTSAAPQLLTAESLHVLRKLVRQGLITDEQAEEALDNLLDVPIALIDHVPLARRAWELRHVASAYDALYLALAEELDVPLVTCDARLAGASGHKAEVELYPMS</sequence>
<dbReference type="GO" id="GO:0004540">
    <property type="term" value="F:RNA nuclease activity"/>
    <property type="evidence" value="ECO:0007669"/>
    <property type="project" value="InterPro"/>
</dbReference>
<keyword evidence="6" id="KW-0800">Toxin</keyword>
<keyword evidence="5 6" id="KW-0460">Magnesium</keyword>
<evidence type="ECO:0000256" key="2">
    <source>
        <dbReference type="ARBA" id="ARBA00022722"/>
    </source>
</evidence>
<evidence type="ECO:0000256" key="3">
    <source>
        <dbReference type="ARBA" id="ARBA00022723"/>
    </source>
</evidence>
<evidence type="ECO:0000313" key="9">
    <source>
        <dbReference type="Proteomes" id="UP000246005"/>
    </source>
</evidence>
<name>A0A316I082_9PSEU</name>
<dbReference type="AlphaFoldDB" id="A0A316I082"/>
<comment type="similarity">
    <text evidence="6">Belongs to the PINc/VapC protein family.</text>
</comment>
<dbReference type="Pfam" id="PF01850">
    <property type="entry name" value="PIN"/>
    <property type="match status" value="1"/>
</dbReference>
<dbReference type="PANTHER" id="PTHR35901:SF1">
    <property type="entry name" value="EXONUCLEASE VAPC9"/>
    <property type="match status" value="1"/>
</dbReference>
<feature type="binding site" evidence="6">
    <location>
        <position position="97"/>
    </location>
    <ligand>
        <name>Mg(2+)</name>
        <dbReference type="ChEBI" id="CHEBI:18420"/>
    </ligand>
</feature>
<organism evidence="8 9">
    <name type="scientific">Lentzea atacamensis</name>
    <dbReference type="NCBI Taxonomy" id="531938"/>
    <lineage>
        <taxon>Bacteria</taxon>
        <taxon>Bacillati</taxon>
        <taxon>Actinomycetota</taxon>
        <taxon>Actinomycetes</taxon>
        <taxon>Pseudonocardiales</taxon>
        <taxon>Pseudonocardiaceae</taxon>
        <taxon>Lentzea</taxon>
    </lineage>
</organism>
<keyword evidence="3 6" id="KW-0479">Metal-binding</keyword>
<proteinExistence type="inferred from homology"/>
<dbReference type="RefSeq" id="WP_109637822.1">
    <property type="nucleotide sequence ID" value="NZ_QGHB01000005.1"/>
</dbReference>
<dbReference type="EC" id="3.1.-.-" evidence="6"/>
<dbReference type="InterPro" id="IPR022907">
    <property type="entry name" value="VapC_family"/>
</dbReference>
<keyword evidence="4 6" id="KW-0378">Hydrolase</keyword>
<comment type="caution">
    <text evidence="8">The sequence shown here is derived from an EMBL/GenBank/DDBJ whole genome shotgun (WGS) entry which is preliminary data.</text>
</comment>
<dbReference type="InterPro" id="IPR029060">
    <property type="entry name" value="PIN-like_dom_sf"/>
</dbReference>
<evidence type="ECO:0000256" key="4">
    <source>
        <dbReference type="ARBA" id="ARBA00022801"/>
    </source>
</evidence>
<protein>
    <recommendedName>
        <fullName evidence="6">Ribonuclease VapC</fullName>
        <shortName evidence="6">RNase VapC</shortName>
        <ecNumber evidence="6">3.1.-.-</ecNumber>
    </recommendedName>
    <alternativeName>
        <fullName evidence="6">Toxin VapC</fullName>
    </alternativeName>
</protein>
<dbReference type="GO" id="GO:0090729">
    <property type="term" value="F:toxin activity"/>
    <property type="evidence" value="ECO:0007669"/>
    <property type="project" value="UniProtKB-KW"/>
</dbReference>
<dbReference type="InterPro" id="IPR044153">
    <property type="entry name" value="PIN_Pae0151-like"/>
</dbReference>
<gene>
    <name evidence="6" type="primary">vapC</name>
    <name evidence="8" type="ORF">C8D88_105517</name>
</gene>
<dbReference type="EMBL" id="QGHB01000005">
    <property type="protein sequence ID" value="PWK86468.1"/>
    <property type="molecule type" value="Genomic_DNA"/>
</dbReference>
<dbReference type="GO" id="GO:0016787">
    <property type="term" value="F:hydrolase activity"/>
    <property type="evidence" value="ECO:0007669"/>
    <property type="project" value="UniProtKB-KW"/>
</dbReference>
<keyword evidence="2 6" id="KW-0540">Nuclease</keyword>
<keyword evidence="1 6" id="KW-1277">Toxin-antitoxin system</keyword>
<dbReference type="CDD" id="cd09873">
    <property type="entry name" value="PIN_Pae0151-like"/>
    <property type="match status" value="1"/>
</dbReference>
<evidence type="ECO:0000259" key="7">
    <source>
        <dbReference type="Pfam" id="PF01850"/>
    </source>
</evidence>
<dbReference type="SUPFAM" id="SSF88723">
    <property type="entry name" value="PIN domain-like"/>
    <property type="match status" value="1"/>
</dbReference>